<organism evidence="10 11">
    <name type="scientific">Aedoeadaptatus acetigenes</name>
    <dbReference type="NCBI Taxonomy" id="2981723"/>
    <lineage>
        <taxon>Bacteria</taxon>
        <taxon>Bacillati</taxon>
        <taxon>Bacillota</taxon>
        <taxon>Tissierellia</taxon>
        <taxon>Tissierellales</taxon>
        <taxon>Peptoniphilaceae</taxon>
        <taxon>Aedoeadaptatus</taxon>
    </lineage>
</organism>
<evidence type="ECO:0000256" key="6">
    <source>
        <dbReference type="ARBA" id="ARBA00022989"/>
    </source>
</evidence>
<reference evidence="10 11" key="1">
    <citation type="submission" date="2024-04" db="EMBL/GenBank/DDBJ databases">
        <title>Human intestinal bacterial collection.</title>
        <authorList>
            <person name="Pauvert C."/>
            <person name="Hitch T.C.A."/>
            <person name="Clavel T."/>
        </authorList>
    </citation>
    <scope>NUCLEOTIDE SEQUENCE [LARGE SCALE GENOMIC DNA]</scope>
    <source>
        <strain evidence="10 11">CLA-SR-H026</strain>
    </source>
</reference>
<dbReference type="PROSITE" id="PS50928">
    <property type="entry name" value="ABC_TM1"/>
    <property type="match status" value="1"/>
</dbReference>
<feature type="domain" description="ABC transmembrane type-1" evidence="9">
    <location>
        <begin position="60"/>
        <end position="247"/>
    </location>
</feature>
<feature type="transmembrane region" description="Helical" evidence="8">
    <location>
        <begin position="227"/>
        <end position="250"/>
    </location>
</feature>
<keyword evidence="7 8" id="KW-0472">Membrane</keyword>
<feature type="transmembrane region" description="Helical" evidence="8">
    <location>
        <begin position="184"/>
        <end position="207"/>
    </location>
</feature>
<comment type="similarity">
    <text evidence="8">Belongs to the binding-protein-dependent transport system permease family.</text>
</comment>
<feature type="transmembrane region" description="Helical" evidence="8">
    <location>
        <begin position="122"/>
        <end position="142"/>
    </location>
</feature>
<dbReference type="SUPFAM" id="SSF161098">
    <property type="entry name" value="MetI-like"/>
    <property type="match status" value="1"/>
</dbReference>
<keyword evidence="11" id="KW-1185">Reference proteome</keyword>
<dbReference type="InterPro" id="IPR035906">
    <property type="entry name" value="MetI-like_sf"/>
</dbReference>
<dbReference type="Gene3D" id="1.10.3720.10">
    <property type="entry name" value="MetI-like"/>
    <property type="match status" value="1"/>
</dbReference>
<proteinExistence type="inferred from homology"/>
<evidence type="ECO:0000256" key="3">
    <source>
        <dbReference type="ARBA" id="ARBA00022475"/>
    </source>
</evidence>
<comment type="subcellular location">
    <subcellularLocation>
        <location evidence="1">Cell inner membrane</location>
        <topology evidence="1">Multi-pass membrane protein</topology>
    </subcellularLocation>
    <subcellularLocation>
        <location evidence="8">Cell membrane</location>
        <topology evidence="8">Multi-pass membrane protein</topology>
    </subcellularLocation>
</comment>
<evidence type="ECO:0000256" key="4">
    <source>
        <dbReference type="ARBA" id="ARBA00022519"/>
    </source>
</evidence>
<evidence type="ECO:0000256" key="7">
    <source>
        <dbReference type="ARBA" id="ARBA00023136"/>
    </source>
</evidence>
<dbReference type="PANTHER" id="PTHR43357">
    <property type="entry name" value="INNER MEMBRANE ABC TRANSPORTER PERMEASE PROTEIN YDCV"/>
    <property type="match status" value="1"/>
</dbReference>
<dbReference type="InterPro" id="IPR000515">
    <property type="entry name" value="MetI-like"/>
</dbReference>
<gene>
    <name evidence="10" type="ORF">AAA081_01585</name>
</gene>
<protein>
    <submittedName>
        <fullName evidence="10">ABC transporter permease subunit</fullName>
    </submittedName>
</protein>
<name>A0ABV1J485_9FIRM</name>
<feature type="transmembrane region" description="Helical" evidence="8">
    <location>
        <begin position="95"/>
        <end position="116"/>
    </location>
</feature>
<keyword evidence="2 8" id="KW-0813">Transport</keyword>
<keyword evidence="3" id="KW-1003">Cell membrane</keyword>
<keyword evidence="6 8" id="KW-1133">Transmembrane helix</keyword>
<evidence type="ECO:0000313" key="10">
    <source>
        <dbReference type="EMBL" id="MEQ3352995.1"/>
    </source>
</evidence>
<evidence type="ECO:0000256" key="1">
    <source>
        <dbReference type="ARBA" id="ARBA00004429"/>
    </source>
</evidence>
<evidence type="ECO:0000256" key="2">
    <source>
        <dbReference type="ARBA" id="ARBA00022448"/>
    </source>
</evidence>
<dbReference type="CDD" id="cd06261">
    <property type="entry name" value="TM_PBP2"/>
    <property type="match status" value="1"/>
</dbReference>
<keyword evidence="4" id="KW-0997">Cell inner membrane</keyword>
<sequence length="259" mass="28286">MKKFAKNAAIVLMLLYLFVPLLATLLYATSTDWSSTMLPRGATLAWFGKLLTNKTFLRALGRTCILSLIAVSLGAAIIVPSIFAIYVYYPRLEKVAEAMVIACYAFPGVILAFALMNTYAALGIPMLTVVVGSYILFIYPMIRQGTLNSLRAIGAQTLMESAEILGASPWTTFRKVILPTIMPGVFSACLFSFSTLFGEFVIINLVVGSKFETVQIFLRKSLSVNGHMASAIVILYFIVISVITFGAIGLTRKQKGYEA</sequence>
<dbReference type="Proteomes" id="UP001481872">
    <property type="component" value="Unassembled WGS sequence"/>
</dbReference>
<evidence type="ECO:0000259" key="9">
    <source>
        <dbReference type="PROSITE" id="PS50928"/>
    </source>
</evidence>
<dbReference type="PANTHER" id="PTHR43357:SF4">
    <property type="entry name" value="INNER MEMBRANE ABC TRANSPORTER PERMEASE PROTEIN YDCV"/>
    <property type="match status" value="1"/>
</dbReference>
<dbReference type="Pfam" id="PF00528">
    <property type="entry name" value="BPD_transp_1"/>
    <property type="match status" value="1"/>
</dbReference>
<accession>A0ABV1J485</accession>
<dbReference type="EMBL" id="JBBNPS010000002">
    <property type="protein sequence ID" value="MEQ3352995.1"/>
    <property type="molecule type" value="Genomic_DNA"/>
</dbReference>
<keyword evidence="5 8" id="KW-0812">Transmembrane</keyword>
<evidence type="ECO:0000256" key="5">
    <source>
        <dbReference type="ARBA" id="ARBA00022692"/>
    </source>
</evidence>
<comment type="caution">
    <text evidence="10">The sequence shown here is derived from an EMBL/GenBank/DDBJ whole genome shotgun (WGS) entry which is preliminary data.</text>
</comment>
<feature type="transmembrane region" description="Helical" evidence="8">
    <location>
        <begin position="65"/>
        <end position="88"/>
    </location>
</feature>
<evidence type="ECO:0000313" key="11">
    <source>
        <dbReference type="Proteomes" id="UP001481872"/>
    </source>
</evidence>
<evidence type="ECO:0000256" key="8">
    <source>
        <dbReference type="RuleBase" id="RU363032"/>
    </source>
</evidence>
<dbReference type="RefSeq" id="WP_349053398.1">
    <property type="nucleotide sequence ID" value="NZ_JBBNPS010000002.1"/>
</dbReference>